<dbReference type="InterPro" id="IPR016181">
    <property type="entry name" value="Acyl_CoA_acyltransferase"/>
</dbReference>
<evidence type="ECO:0000259" key="1">
    <source>
        <dbReference type="PROSITE" id="PS51186"/>
    </source>
</evidence>
<dbReference type="GO" id="GO:0016747">
    <property type="term" value="F:acyltransferase activity, transferring groups other than amino-acyl groups"/>
    <property type="evidence" value="ECO:0007669"/>
    <property type="project" value="InterPro"/>
</dbReference>
<evidence type="ECO:0000313" key="3">
    <source>
        <dbReference type="Proteomes" id="UP000320580"/>
    </source>
</evidence>
<dbReference type="RefSeq" id="WP_146483677.1">
    <property type="nucleotide sequence ID" value="NZ_CP042266.1"/>
</dbReference>
<organism evidence="2 3">
    <name type="scientific">Streptomyces qinzhouensis</name>
    <dbReference type="NCBI Taxonomy" id="2599401"/>
    <lineage>
        <taxon>Bacteria</taxon>
        <taxon>Bacillati</taxon>
        <taxon>Actinomycetota</taxon>
        <taxon>Actinomycetes</taxon>
        <taxon>Kitasatosporales</taxon>
        <taxon>Streptomycetaceae</taxon>
        <taxon>Streptomyces</taxon>
    </lineage>
</organism>
<feature type="domain" description="N-acetyltransferase" evidence="1">
    <location>
        <begin position="14"/>
        <end position="169"/>
    </location>
</feature>
<accession>A0A5B8JQT0</accession>
<dbReference type="PANTHER" id="PTHR43138">
    <property type="entry name" value="ACETYLTRANSFERASE, GNAT FAMILY"/>
    <property type="match status" value="1"/>
</dbReference>
<dbReference type="InterPro" id="IPR000182">
    <property type="entry name" value="GNAT_dom"/>
</dbReference>
<keyword evidence="3" id="KW-1185">Reference proteome</keyword>
<dbReference type="InterPro" id="IPR052742">
    <property type="entry name" value="Mito_N-acetyltransferase"/>
</dbReference>
<proteinExistence type="predicted"/>
<dbReference type="Gene3D" id="3.40.630.30">
    <property type="match status" value="1"/>
</dbReference>
<name>A0A5B8JQT0_9ACTN</name>
<dbReference type="PROSITE" id="PS51186">
    <property type="entry name" value="GNAT"/>
    <property type="match status" value="1"/>
</dbReference>
<gene>
    <name evidence="2" type="ORF">FQU76_31430</name>
</gene>
<protein>
    <submittedName>
        <fullName evidence="2">GNAT family N-acetyltransferase</fullName>
    </submittedName>
</protein>
<dbReference type="PANTHER" id="PTHR43138:SF1">
    <property type="entry name" value="N-ACETYLTRANSFERASE ACA1"/>
    <property type="match status" value="1"/>
</dbReference>
<dbReference type="KEGG" id="sqz:FQU76_31430"/>
<dbReference type="OrthoDB" id="9788300at2"/>
<keyword evidence="2" id="KW-0808">Transferase</keyword>
<evidence type="ECO:0000313" key="2">
    <source>
        <dbReference type="EMBL" id="QDY80280.1"/>
    </source>
</evidence>
<reference evidence="2 3" key="1">
    <citation type="submission" date="2019-07" db="EMBL/GenBank/DDBJ databases">
        <authorList>
            <person name="Zhu P."/>
        </authorList>
    </citation>
    <scope>NUCLEOTIDE SEQUENCE [LARGE SCALE GENOMIC DNA]</scope>
    <source>
        <strain evidence="2 3">SSL-25</strain>
    </source>
</reference>
<dbReference type="CDD" id="cd04301">
    <property type="entry name" value="NAT_SF"/>
    <property type="match status" value="1"/>
</dbReference>
<dbReference type="Pfam" id="PF00583">
    <property type="entry name" value="Acetyltransf_1"/>
    <property type="match status" value="1"/>
</dbReference>
<dbReference type="EMBL" id="CP042266">
    <property type="protein sequence ID" value="QDY80280.1"/>
    <property type="molecule type" value="Genomic_DNA"/>
</dbReference>
<dbReference type="AlphaFoldDB" id="A0A5B8JQT0"/>
<dbReference type="Proteomes" id="UP000320580">
    <property type="component" value="Chromosome"/>
</dbReference>
<dbReference type="SUPFAM" id="SSF55729">
    <property type="entry name" value="Acyl-CoA N-acyltransferases (Nat)"/>
    <property type="match status" value="1"/>
</dbReference>
<sequence length="169" mass="18513">MTRVSVRTSAGLDVTIRPAAEDDYEALHAAFAALVLADEGYPHEPGPLLYEEFAHYWLENKSLVAVGCVGRQLAGSYHLTPNFLGRASHIGNGGYFVLPEWRGKGIGTALVTHSLGAARKLGFDAMQFNLVRETNPARQLYERLGFEIVGRIPDAVGGEAGIIYWRRLT</sequence>